<feature type="compositionally biased region" description="Polar residues" evidence="1">
    <location>
        <begin position="11"/>
        <end position="21"/>
    </location>
</feature>
<feature type="region of interest" description="Disordered" evidence="1">
    <location>
        <begin position="1"/>
        <end position="33"/>
    </location>
</feature>
<evidence type="ECO:0000256" key="1">
    <source>
        <dbReference type="SAM" id="MobiDB-lite"/>
    </source>
</evidence>
<dbReference type="PANTHER" id="PTHR34567:SF3">
    <property type="entry name" value="FK506-BINDING-LIKE PROTEIN"/>
    <property type="match status" value="1"/>
</dbReference>
<dbReference type="PANTHER" id="PTHR34567">
    <property type="entry name" value="FK506-BINDING-LIKE PROTEIN"/>
    <property type="match status" value="1"/>
</dbReference>
<evidence type="ECO:0000313" key="3">
    <source>
        <dbReference type="EMBL" id="MPA46592.1"/>
    </source>
</evidence>
<dbReference type="InterPro" id="IPR001190">
    <property type="entry name" value="SRCR"/>
</dbReference>
<feature type="compositionally biased region" description="Basic and acidic residues" evidence="1">
    <location>
        <begin position="179"/>
        <end position="191"/>
    </location>
</feature>
<organism evidence="3">
    <name type="scientific">Davidia involucrata</name>
    <name type="common">Dove tree</name>
    <dbReference type="NCBI Taxonomy" id="16924"/>
    <lineage>
        <taxon>Eukaryota</taxon>
        <taxon>Viridiplantae</taxon>
        <taxon>Streptophyta</taxon>
        <taxon>Embryophyta</taxon>
        <taxon>Tracheophyta</taxon>
        <taxon>Spermatophyta</taxon>
        <taxon>Magnoliopsida</taxon>
        <taxon>eudicotyledons</taxon>
        <taxon>Gunneridae</taxon>
        <taxon>Pentapetalae</taxon>
        <taxon>asterids</taxon>
        <taxon>Cornales</taxon>
        <taxon>Nyssaceae</taxon>
        <taxon>Davidia</taxon>
    </lineage>
</organism>
<feature type="region of interest" description="Disordered" evidence="1">
    <location>
        <begin position="356"/>
        <end position="395"/>
    </location>
</feature>
<dbReference type="EMBL" id="GHES01016033">
    <property type="protein sequence ID" value="MPA46592.1"/>
    <property type="molecule type" value="Transcribed_RNA"/>
</dbReference>
<sequence>MMDSWRRQKGDNYNQEVTRTRSQNRKPPLGNWQPTVPSWEKKFCTLVGSVPWRKLVETKKIMHLYDNVVKWNDSAGEEAFHNAKNRYWAAINGFRCDISLPDPNIYIDEIDWNSSIDPELLLDLERDFVVPDGGENDEKVVILGQSLLLDQSFSCTGWGEAEEGVKKVCNSSSDNNENPWERNGSHGDGAVRESGWGDVCNNPWSEDQGNGAMKESGWGDGAVRESGWGDVCNNSWSENQGNGAVRENGWGDVCNNSWSENQGNGAMKGSGCGDGWNNSWGWNQWENNNYESKNLKNRSTDGGGGTWDANHRKREGTRRYMSRYKTSRFHGDDHQMDREWRNGKGRKRGNFVYEQPFTDKRPSSRQWNLMDSCGPVSHHGSGKAGNPWSWEKPVS</sequence>
<reference evidence="3" key="1">
    <citation type="submission" date="2019-08" db="EMBL/GenBank/DDBJ databases">
        <title>Reference gene set and small RNA set construction with multiple tissues from Davidia involucrata Baill.</title>
        <authorList>
            <person name="Yang H."/>
            <person name="Zhou C."/>
            <person name="Li G."/>
            <person name="Wang J."/>
            <person name="Gao P."/>
            <person name="Wang M."/>
            <person name="Wang R."/>
            <person name="Zhao Y."/>
        </authorList>
    </citation>
    <scope>NUCLEOTIDE SEQUENCE</scope>
    <source>
        <tissue evidence="3">Mixed with DoveR01_LX</tissue>
    </source>
</reference>
<proteinExistence type="predicted"/>
<dbReference type="PROSITE" id="PS50287">
    <property type="entry name" value="SRCR_2"/>
    <property type="match status" value="1"/>
</dbReference>
<feature type="domain" description="SRCR" evidence="2">
    <location>
        <begin position="223"/>
        <end position="275"/>
    </location>
</feature>
<feature type="compositionally biased region" description="Polar residues" evidence="1">
    <location>
        <begin position="169"/>
        <end position="178"/>
    </location>
</feature>
<feature type="region of interest" description="Disordered" evidence="1">
    <location>
        <begin position="296"/>
        <end position="318"/>
    </location>
</feature>
<feature type="region of interest" description="Disordered" evidence="1">
    <location>
        <begin position="169"/>
        <end position="224"/>
    </location>
</feature>
<accession>A0A5B6ZPY5</accession>
<dbReference type="GO" id="GO:0016020">
    <property type="term" value="C:membrane"/>
    <property type="evidence" value="ECO:0007669"/>
    <property type="project" value="InterPro"/>
</dbReference>
<dbReference type="AlphaFoldDB" id="A0A5B6ZPY5"/>
<protein>
    <recommendedName>
        <fullName evidence="2">SRCR domain-containing protein</fullName>
    </recommendedName>
</protein>
<evidence type="ECO:0000259" key="2">
    <source>
        <dbReference type="PROSITE" id="PS50287"/>
    </source>
</evidence>
<gene>
    <name evidence="3" type="ORF">Din_016033</name>
</gene>
<name>A0A5B6ZPY5_DAVIN</name>
<feature type="compositionally biased region" description="Basic and acidic residues" evidence="1">
    <location>
        <begin position="1"/>
        <end position="10"/>
    </location>
</feature>